<keyword evidence="3" id="KW-1185">Reference proteome</keyword>
<sequence length="104" mass="11722">MKYSGDFKSGKASRAMLIGIGVEQLTEVAMIIFGKNKHVTSQKHLKCVLDPFGYLILVLSSPTHRGFPPNRQLLCAIRVEDTEMSIKTGNKTTCLSWLQRKLLW</sequence>
<proteinExistence type="predicted"/>
<dbReference type="EMBL" id="BMAW01000084">
    <property type="protein sequence ID" value="GFS67239.1"/>
    <property type="molecule type" value="Genomic_DNA"/>
</dbReference>
<evidence type="ECO:0000313" key="1">
    <source>
        <dbReference type="EMBL" id="GFS67239.1"/>
    </source>
</evidence>
<evidence type="ECO:0000313" key="2">
    <source>
        <dbReference type="EMBL" id="GFT49108.1"/>
    </source>
</evidence>
<dbReference type="Proteomes" id="UP000887013">
    <property type="component" value="Unassembled WGS sequence"/>
</dbReference>
<name>A0A8X6P5D3_NEPPI</name>
<dbReference type="EMBL" id="BMAW01111682">
    <property type="protein sequence ID" value="GFT49108.1"/>
    <property type="molecule type" value="Genomic_DNA"/>
</dbReference>
<evidence type="ECO:0000313" key="3">
    <source>
        <dbReference type="Proteomes" id="UP000887013"/>
    </source>
</evidence>
<accession>A0A8X6P5D3</accession>
<gene>
    <name evidence="2" type="ORF">NPIL_146571</name>
    <name evidence="1" type="ORF">NPIL_186881</name>
</gene>
<dbReference type="AlphaFoldDB" id="A0A8X6P5D3"/>
<comment type="caution">
    <text evidence="2">The sequence shown here is derived from an EMBL/GenBank/DDBJ whole genome shotgun (WGS) entry which is preliminary data.</text>
</comment>
<protein>
    <submittedName>
        <fullName evidence="2">Uncharacterized protein</fullName>
    </submittedName>
</protein>
<organism evidence="2 3">
    <name type="scientific">Nephila pilipes</name>
    <name type="common">Giant wood spider</name>
    <name type="synonym">Nephila maculata</name>
    <dbReference type="NCBI Taxonomy" id="299642"/>
    <lineage>
        <taxon>Eukaryota</taxon>
        <taxon>Metazoa</taxon>
        <taxon>Ecdysozoa</taxon>
        <taxon>Arthropoda</taxon>
        <taxon>Chelicerata</taxon>
        <taxon>Arachnida</taxon>
        <taxon>Araneae</taxon>
        <taxon>Araneomorphae</taxon>
        <taxon>Entelegynae</taxon>
        <taxon>Araneoidea</taxon>
        <taxon>Nephilidae</taxon>
        <taxon>Nephila</taxon>
    </lineage>
</organism>
<reference evidence="2" key="1">
    <citation type="submission" date="2020-08" db="EMBL/GenBank/DDBJ databases">
        <title>Multicomponent nature underlies the extraordinary mechanical properties of spider dragline silk.</title>
        <authorList>
            <person name="Kono N."/>
            <person name="Nakamura H."/>
            <person name="Mori M."/>
            <person name="Yoshida Y."/>
            <person name="Ohtoshi R."/>
            <person name="Malay A.D."/>
            <person name="Moran D.A.P."/>
            <person name="Tomita M."/>
            <person name="Numata K."/>
            <person name="Arakawa K."/>
        </authorList>
    </citation>
    <scope>NUCLEOTIDE SEQUENCE</scope>
</reference>